<feature type="transmembrane region" description="Helical" evidence="2">
    <location>
        <begin position="117"/>
        <end position="141"/>
    </location>
</feature>
<dbReference type="InterPro" id="IPR045339">
    <property type="entry name" value="DUF6534"/>
</dbReference>
<accession>A0AAD7ECT2</accession>
<comment type="caution">
    <text evidence="4">The sequence shown here is derived from an EMBL/GenBank/DDBJ whole genome shotgun (WGS) entry which is preliminary data.</text>
</comment>
<feature type="transmembrane region" description="Helical" evidence="2">
    <location>
        <begin position="46"/>
        <end position="65"/>
    </location>
</feature>
<keyword evidence="2" id="KW-0472">Membrane</keyword>
<sequence length="358" mass="39884">MDFPLDPNLGALEIGFLASAFMFGLLTVQALIYNRKFAKDHWTLKSLVAIIWFFELGQLACVAHVTYTITITKSGDLLTILKPPITLGISFLLGSAVGPLIEAFYVNRLLRFSGKVYPSVVGWFLALLRFGGWVFLAVHVIRIRSLKTFVDDFGWLLATLLGLSAAIDLTISAWIAYFLARRRSRARDTMHNESARQLLDRVILWTLQTGVITSLSFLVTLVCYLILGQYLIWLSVLAVLTKVSSNCFLASLNARASTQMRGKNNNNSGPSRQSQPNWSQNQALGSVNNGVSMVGHIIDMYQDDDEDYNDDHDNDYESHFQSVHPSRGRVSLGNDRSAFSPDGTIISTTSTRSGYWAL</sequence>
<evidence type="ECO:0000313" key="5">
    <source>
        <dbReference type="Proteomes" id="UP001218218"/>
    </source>
</evidence>
<dbReference type="Pfam" id="PF20152">
    <property type="entry name" value="DUF6534"/>
    <property type="match status" value="1"/>
</dbReference>
<evidence type="ECO:0000313" key="4">
    <source>
        <dbReference type="EMBL" id="KAJ7311431.1"/>
    </source>
</evidence>
<name>A0AAD7ECT2_9AGAR</name>
<organism evidence="4 5">
    <name type="scientific">Mycena albidolilacea</name>
    <dbReference type="NCBI Taxonomy" id="1033008"/>
    <lineage>
        <taxon>Eukaryota</taxon>
        <taxon>Fungi</taxon>
        <taxon>Dikarya</taxon>
        <taxon>Basidiomycota</taxon>
        <taxon>Agaricomycotina</taxon>
        <taxon>Agaricomycetes</taxon>
        <taxon>Agaricomycetidae</taxon>
        <taxon>Agaricales</taxon>
        <taxon>Marasmiineae</taxon>
        <taxon>Mycenaceae</taxon>
        <taxon>Mycena</taxon>
    </lineage>
</organism>
<feature type="transmembrane region" description="Helical" evidence="2">
    <location>
        <begin position="153"/>
        <end position="180"/>
    </location>
</feature>
<feature type="transmembrane region" description="Helical" evidence="2">
    <location>
        <begin position="233"/>
        <end position="254"/>
    </location>
</feature>
<evidence type="ECO:0000256" key="2">
    <source>
        <dbReference type="SAM" id="Phobius"/>
    </source>
</evidence>
<protein>
    <recommendedName>
        <fullName evidence="3">DUF6534 domain-containing protein</fullName>
    </recommendedName>
</protein>
<keyword evidence="2" id="KW-1133">Transmembrane helix</keyword>
<keyword evidence="5" id="KW-1185">Reference proteome</keyword>
<feature type="region of interest" description="Disordered" evidence="1">
    <location>
        <begin position="308"/>
        <end position="328"/>
    </location>
</feature>
<feature type="transmembrane region" description="Helical" evidence="2">
    <location>
        <begin position="85"/>
        <end position="105"/>
    </location>
</feature>
<reference evidence="4" key="1">
    <citation type="submission" date="2023-03" db="EMBL/GenBank/DDBJ databases">
        <title>Massive genome expansion in bonnet fungi (Mycena s.s.) driven by repeated elements and novel gene families across ecological guilds.</title>
        <authorList>
            <consortium name="Lawrence Berkeley National Laboratory"/>
            <person name="Harder C.B."/>
            <person name="Miyauchi S."/>
            <person name="Viragh M."/>
            <person name="Kuo A."/>
            <person name="Thoen E."/>
            <person name="Andreopoulos B."/>
            <person name="Lu D."/>
            <person name="Skrede I."/>
            <person name="Drula E."/>
            <person name="Henrissat B."/>
            <person name="Morin E."/>
            <person name="Kohler A."/>
            <person name="Barry K."/>
            <person name="LaButti K."/>
            <person name="Morin E."/>
            <person name="Salamov A."/>
            <person name="Lipzen A."/>
            <person name="Mereny Z."/>
            <person name="Hegedus B."/>
            <person name="Baldrian P."/>
            <person name="Stursova M."/>
            <person name="Weitz H."/>
            <person name="Taylor A."/>
            <person name="Grigoriev I.V."/>
            <person name="Nagy L.G."/>
            <person name="Martin F."/>
            <person name="Kauserud H."/>
        </authorList>
    </citation>
    <scope>NUCLEOTIDE SEQUENCE</scope>
    <source>
        <strain evidence="4">CBHHK002</strain>
    </source>
</reference>
<dbReference type="AlphaFoldDB" id="A0AAD7ECT2"/>
<keyword evidence="2" id="KW-0812">Transmembrane</keyword>
<dbReference type="EMBL" id="JARIHO010000075">
    <property type="protein sequence ID" value="KAJ7311431.1"/>
    <property type="molecule type" value="Genomic_DNA"/>
</dbReference>
<evidence type="ECO:0000259" key="3">
    <source>
        <dbReference type="Pfam" id="PF20152"/>
    </source>
</evidence>
<feature type="region of interest" description="Disordered" evidence="1">
    <location>
        <begin position="259"/>
        <end position="282"/>
    </location>
</feature>
<dbReference type="PANTHER" id="PTHR40465">
    <property type="entry name" value="CHROMOSOME 1, WHOLE GENOME SHOTGUN SEQUENCE"/>
    <property type="match status" value="1"/>
</dbReference>
<feature type="transmembrane region" description="Helical" evidence="2">
    <location>
        <begin position="14"/>
        <end position="34"/>
    </location>
</feature>
<gene>
    <name evidence="4" type="ORF">DFH08DRAFT_450826</name>
</gene>
<feature type="domain" description="DUF6534" evidence="3">
    <location>
        <begin position="164"/>
        <end position="257"/>
    </location>
</feature>
<proteinExistence type="predicted"/>
<evidence type="ECO:0000256" key="1">
    <source>
        <dbReference type="SAM" id="MobiDB-lite"/>
    </source>
</evidence>
<dbReference type="PANTHER" id="PTHR40465:SF1">
    <property type="entry name" value="DUF6534 DOMAIN-CONTAINING PROTEIN"/>
    <property type="match status" value="1"/>
</dbReference>
<feature type="transmembrane region" description="Helical" evidence="2">
    <location>
        <begin position="201"/>
        <end position="227"/>
    </location>
</feature>
<dbReference type="Proteomes" id="UP001218218">
    <property type="component" value="Unassembled WGS sequence"/>
</dbReference>